<dbReference type="EMBL" id="FNZR01000011">
    <property type="protein sequence ID" value="SEL84537.1"/>
    <property type="molecule type" value="Genomic_DNA"/>
</dbReference>
<reference evidence="4" key="1">
    <citation type="submission" date="2016-10" db="EMBL/GenBank/DDBJ databases">
        <authorList>
            <person name="Varghese N."/>
            <person name="Submissions S."/>
        </authorList>
    </citation>
    <scope>NUCLEOTIDE SEQUENCE [LARGE SCALE GENOMIC DNA]</scope>
    <source>
        <strain evidence="4">Jip14</strain>
    </source>
</reference>
<name>A0A1H7TL15_9SPHI</name>
<keyword evidence="2" id="KW-0812">Transmembrane</keyword>
<keyword evidence="4" id="KW-1185">Reference proteome</keyword>
<dbReference type="OrthoDB" id="5515308at2"/>
<proteinExistence type="predicted"/>
<keyword evidence="2" id="KW-1133">Transmembrane helix</keyword>
<gene>
    <name evidence="3" type="ORF">SAMN05421740_11187</name>
</gene>
<feature type="transmembrane region" description="Helical" evidence="2">
    <location>
        <begin position="163"/>
        <end position="180"/>
    </location>
</feature>
<evidence type="ECO:0000256" key="2">
    <source>
        <dbReference type="SAM" id="Phobius"/>
    </source>
</evidence>
<dbReference type="AlphaFoldDB" id="A0A1H7TL15"/>
<evidence type="ECO:0000313" key="3">
    <source>
        <dbReference type="EMBL" id="SEL84537.1"/>
    </source>
</evidence>
<organism evidence="3 4">
    <name type="scientific">Parapedobacter koreensis</name>
    <dbReference type="NCBI Taxonomy" id="332977"/>
    <lineage>
        <taxon>Bacteria</taxon>
        <taxon>Pseudomonadati</taxon>
        <taxon>Bacteroidota</taxon>
        <taxon>Sphingobacteriia</taxon>
        <taxon>Sphingobacteriales</taxon>
        <taxon>Sphingobacteriaceae</taxon>
        <taxon>Parapedobacter</taxon>
    </lineage>
</organism>
<feature type="region of interest" description="Disordered" evidence="1">
    <location>
        <begin position="1"/>
        <end position="24"/>
    </location>
</feature>
<dbReference type="RefSeq" id="WP_090608665.1">
    <property type="nucleotide sequence ID" value="NZ_FNZR01000011.1"/>
</dbReference>
<evidence type="ECO:0000313" key="4">
    <source>
        <dbReference type="Proteomes" id="UP000198916"/>
    </source>
</evidence>
<dbReference type="Proteomes" id="UP000198916">
    <property type="component" value="Unassembled WGS sequence"/>
</dbReference>
<feature type="transmembrane region" description="Helical" evidence="2">
    <location>
        <begin position="46"/>
        <end position="66"/>
    </location>
</feature>
<dbReference type="STRING" id="332977.SAMN05421740_11187"/>
<feature type="transmembrane region" description="Helical" evidence="2">
    <location>
        <begin position="78"/>
        <end position="98"/>
    </location>
</feature>
<sequence length="187" mass="21604">MQNSPKQAVRGPKRGGGGPKPEVPKRKVDAYFETLDKAYQHPANRVIQWVAIPVLFFAVLGLVWMIPFPEITFLKKHGYDMFLNWGSFLIAAIIYYYLRLAPTLSYAVLFTIGIFSFFIVQLEYIEQRGGPAVWLVCMTLLLVSFIVLYWGRSMERTAPPFRSFLQLLALGPIWLWHVVFKKLNIPY</sequence>
<feature type="transmembrane region" description="Helical" evidence="2">
    <location>
        <begin position="104"/>
        <end position="125"/>
    </location>
</feature>
<keyword evidence="2" id="KW-0472">Membrane</keyword>
<evidence type="ECO:0008006" key="5">
    <source>
        <dbReference type="Google" id="ProtNLM"/>
    </source>
</evidence>
<feature type="transmembrane region" description="Helical" evidence="2">
    <location>
        <begin position="132"/>
        <end position="151"/>
    </location>
</feature>
<protein>
    <recommendedName>
        <fullName evidence="5">DUF962 domain-containing protein</fullName>
    </recommendedName>
</protein>
<accession>A0A1H7TL15</accession>
<evidence type="ECO:0000256" key="1">
    <source>
        <dbReference type="SAM" id="MobiDB-lite"/>
    </source>
</evidence>